<comment type="caution">
    <text evidence="2">The sequence shown here is derived from an EMBL/GenBank/DDBJ whole genome shotgun (WGS) entry which is preliminary data.</text>
</comment>
<keyword evidence="1" id="KW-1133">Transmembrane helix</keyword>
<gene>
    <name evidence="2" type="ORF">KFZ73_16060</name>
</gene>
<name>A0ABS5NFV5_TSUPA</name>
<proteinExistence type="predicted"/>
<dbReference type="EMBL" id="JAGXOE010000041">
    <property type="protein sequence ID" value="MBS4102747.1"/>
    <property type="molecule type" value="Genomic_DNA"/>
</dbReference>
<keyword evidence="1" id="KW-0472">Membrane</keyword>
<dbReference type="RefSeq" id="WP_212554315.1">
    <property type="nucleotide sequence ID" value="NZ_JAGXOE010000041.1"/>
</dbReference>
<evidence type="ECO:0000256" key="1">
    <source>
        <dbReference type="SAM" id="Phobius"/>
    </source>
</evidence>
<organism evidence="2 3">
    <name type="scientific">Tsukamurella paurometabola</name>
    <name type="common">Corynebacterium paurometabolum</name>
    <dbReference type="NCBI Taxonomy" id="2061"/>
    <lineage>
        <taxon>Bacteria</taxon>
        <taxon>Bacillati</taxon>
        <taxon>Actinomycetota</taxon>
        <taxon>Actinomycetes</taxon>
        <taxon>Mycobacteriales</taxon>
        <taxon>Tsukamurellaceae</taxon>
        <taxon>Tsukamurella</taxon>
    </lineage>
</organism>
<dbReference type="Proteomes" id="UP000676853">
    <property type="component" value="Unassembled WGS sequence"/>
</dbReference>
<reference evidence="2 3" key="1">
    <citation type="submission" date="2021-04" db="EMBL/GenBank/DDBJ databases">
        <title>Whole genome sequence analysis of a thiophenic sulfur metabolizing bacteria.</title>
        <authorList>
            <person name="Akhtar N."/>
            <person name="Akram J."/>
            <person name="Aslam A."/>
        </authorList>
    </citation>
    <scope>NUCLEOTIDE SEQUENCE [LARGE SCALE GENOMIC DNA]</scope>
    <source>
        <strain evidence="2 3">3OW</strain>
    </source>
</reference>
<protein>
    <submittedName>
        <fullName evidence="2">Uncharacterized protein</fullName>
    </submittedName>
</protein>
<feature type="transmembrane region" description="Helical" evidence="1">
    <location>
        <begin position="23"/>
        <end position="42"/>
    </location>
</feature>
<keyword evidence="1" id="KW-0812">Transmembrane</keyword>
<keyword evidence="3" id="KW-1185">Reference proteome</keyword>
<sequence length="74" mass="7538">MPTLSRRTAFSPPSPGDAEIVDVRPVVVAGILTVAVTVAIGADRRVLLLGLVDAEAAGGRMLSAVAAARSRWAA</sequence>
<evidence type="ECO:0000313" key="3">
    <source>
        <dbReference type="Proteomes" id="UP000676853"/>
    </source>
</evidence>
<evidence type="ECO:0000313" key="2">
    <source>
        <dbReference type="EMBL" id="MBS4102747.1"/>
    </source>
</evidence>
<accession>A0ABS5NFV5</accession>